<proteinExistence type="inferred from homology"/>
<accession>A0A844B978</accession>
<dbReference type="GO" id="GO:0006777">
    <property type="term" value="P:Mo-molybdopterin cofactor biosynthetic process"/>
    <property type="evidence" value="ECO:0007669"/>
    <property type="project" value="UniProtKB-UniRule"/>
</dbReference>
<dbReference type="InterPro" id="IPR003786">
    <property type="entry name" value="FdhD"/>
</dbReference>
<dbReference type="Gene3D" id="3.40.140.10">
    <property type="entry name" value="Cytidine Deaminase, domain 2"/>
    <property type="match status" value="1"/>
</dbReference>
<evidence type="ECO:0000313" key="4">
    <source>
        <dbReference type="EMBL" id="MRD48036.1"/>
    </source>
</evidence>
<comment type="caution">
    <text evidence="4">The sequence shown here is derived from an EMBL/GenBank/DDBJ whole genome shotgun (WGS) entry which is preliminary data.</text>
</comment>
<dbReference type="PANTHER" id="PTHR30592">
    <property type="entry name" value="FORMATE DEHYDROGENASE"/>
    <property type="match status" value="1"/>
</dbReference>
<name>A0A844B978_9BURK</name>
<dbReference type="NCBIfam" id="TIGR00129">
    <property type="entry name" value="fdhD_narQ"/>
    <property type="match status" value="1"/>
</dbReference>
<dbReference type="EMBL" id="WJBU01000010">
    <property type="protein sequence ID" value="MRD48036.1"/>
    <property type="molecule type" value="Genomic_DNA"/>
</dbReference>
<keyword evidence="1 3" id="KW-0963">Cytoplasm</keyword>
<feature type="active site" description="Cysteine persulfide intermediate" evidence="3">
    <location>
        <position position="118"/>
    </location>
</feature>
<comment type="function">
    <text evidence="3">Required for formate dehydrogenase (FDH) activity. Acts as a sulfur carrier protein that transfers sulfur from IscS to the molybdenum cofactor prior to its insertion into FDH.</text>
</comment>
<gene>
    <name evidence="3 4" type="primary">fdhD</name>
    <name evidence="4" type="ORF">GHT07_12150</name>
</gene>
<protein>
    <recommendedName>
        <fullName evidence="3">Sulfur carrier protein FdhD</fullName>
    </recommendedName>
</protein>
<dbReference type="PIRSF" id="PIRSF015626">
    <property type="entry name" value="FdhD"/>
    <property type="match status" value="1"/>
</dbReference>
<dbReference type="AlphaFoldDB" id="A0A844B978"/>
<dbReference type="SUPFAM" id="SSF53927">
    <property type="entry name" value="Cytidine deaminase-like"/>
    <property type="match status" value="1"/>
</dbReference>
<dbReference type="Pfam" id="PF02634">
    <property type="entry name" value="FdhD-NarQ"/>
    <property type="match status" value="1"/>
</dbReference>
<sequence>MNLSDPPVNPPPAMRHVPMERRDAAGAQAAQDWVAMEVPVALEFNGISHAVMLASPADLEDFAYGFSLTEEIVDSAADIRDVEVVPGEQGITVRLEIASSCFARLKERRRSLAGRTGCGLCGTESLPDAVRTPPPLNSQASFSQAAVLQALQSLRSRQPLHDATGATHAAAFADTGGGLLIVREDVGRHNALDKLIGAMQRARHDANAGFIVVTSRASYEMAGKAARAGAPLLAAVSGVTGLAIDVAQQAGLCLIGFARGDNLNIYTHAERVRKGEPHGQ</sequence>
<dbReference type="GO" id="GO:0097163">
    <property type="term" value="F:sulfur carrier activity"/>
    <property type="evidence" value="ECO:0007669"/>
    <property type="project" value="UniProtKB-UniRule"/>
</dbReference>
<dbReference type="Proteomes" id="UP000487350">
    <property type="component" value="Unassembled WGS sequence"/>
</dbReference>
<comment type="caution">
    <text evidence="3">Lacks conserved residue(s) required for the propagation of feature annotation.</text>
</comment>
<comment type="similarity">
    <text evidence="3">Belongs to the FdhD family.</text>
</comment>
<evidence type="ECO:0000256" key="1">
    <source>
        <dbReference type="ARBA" id="ARBA00022490"/>
    </source>
</evidence>
<evidence type="ECO:0000313" key="5">
    <source>
        <dbReference type="Proteomes" id="UP000487350"/>
    </source>
</evidence>
<dbReference type="GO" id="GO:0005737">
    <property type="term" value="C:cytoplasm"/>
    <property type="evidence" value="ECO:0007669"/>
    <property type="project" value="UniProtKB-SubCell"/>
</dbReference>
<dbReference type="PANTHER" id="PTHR30592:SF1">
    <property type="entry name" value="SULFUR CARRIER PROTEIN FDHD"/>
    <property type="match status" value="1"/>
</dbReference>
<evidence type="ECO:0000256" key="2">
    <source>
        <dbReference type="ARBA" id="ARBA00023150"/>
    </source>
</evidence>
<keyword evidence="4" id="KW-0808">Transferase</keyword>
<reference evidence="4 5" key="1">
    <citation type="submission" date="2019-11" db="EMBL/GenBank/DDBJ databases">
        <title>Caenimonas koreensis gen. nov., sp. nov., isolated from activated sludge.</title>
        <authorList>
            <person name="Seung H.R."/>
        </authorList>
    </citation>
    <scope>NUCLEOTIDE SEQUENCE [LARGE SCALE GENOMIC DNA]</scope>
    <source>
        <strain evidence="4 5">EMB320</strain>
    </source>
</reference>
<dbReference type="OrthoDB" id="3197277at2"/>
<dbReference type="InterPro" id="IPR016193">
    <property type="entry name" value="Cytidine_deaminase-like"/>
</dbReference>
<keyword evidence="2 3" id="KW-0501">Molybdenum cofactor biosynthesis</keyword>
<comment type="subcellular location">
    <subcellularLocation>
        <location evidence="3">Cytoplasm</location>
    </subcellularLocation>
</comment>
<dbReference type="Gene3D" id="3.10.20.10">
    <property type="match status" value="1"/>
</dbReference>
<dbReference type="GO" id="GO:0016783">
    <property type="term" value="F:sulfurtransferase activity"/>
    <property type="evidence" value="ECO:0007669"/>
    <property type="project" value="InterPro"/>
</dbReference>
<organism evidence="4 5">
    <name type="scientific">Caenimonas koreensis DSM 17982</name>
    <dbReference type="NCBI Taxonomy" id="1121255"/>
    <lineage>
        <taxon>Bacteria</taxon>
        <taxon>Pseudomonadati</taxon>
        <taxon>Pseudomonadota</taxon>
        <taxon>Betaproteobacteria</taxon>
        <taxon>Burkholderiales</taxon>
        <taxon>Comamonadaceae</taxon>
        <taxon>Caenimonas</taxon>
    </lineage>
</organism>
<dbReference type="HAMAP" id="MF_00187">
    <property type="entry name" value="FdhD"/>
    <property type="match status" value="1"/>
</dbReference>
<evidence type="ECO:0000256" key="3">
    <source>
        <dbReference type="HAMAP-Rule" id="MF_00187"/>
    </source>
</evidence>
<dbReference type="RefSeq" id="WP_153585337.1">
    <property type="nucleotide sequence ID" value="NZ_WJBU01000010.1"/>
</dbReference>
<keyword evidence="5" id="KW-1185">Reference proteome</keyword>